<dbReference type="RefSeq" id="WP_179825625.1">
    <property type="nucleotide sequence ID" value="NZ_JACCFS010000001.1"/>
</dbReference>
<dbReference type="EMBL" id="JACCFS010000001">
    <property type="protein sequence ID" value="NYJ36024.1"/>
    <property type="molecule type" value="Genomic_DNA"/>
</dbReference>
<dbReference type="Proteomes" id="UP000572051">
    <property type="component" value="Unassembled WGS sequence"/>
</dbReference>
<evidence type="ECO:0000313" key="2">
    <source>
        <dbReference type="Proteomes" id="UP000572051"/>
    </source>
</evidence>
<protein>
    <submittedName>
        <fullName evidence="1">Uncharacterized protein</fullName>
    </submittedName>
</protein>
<comment type="caution">
    <text evidence="1">The sequence shown here is derived from an EMBL/GenBank/DDBJ whole genome shotgun (WGS) entry which is preliminary data.</text>
</comment>
<evidence type="ECO:0000313" key="1">
    <source>
        <dbReference type="EMBL" id="NYJ36024.1"/>
    </source>
</evidence>
<keyword evidence="2" id="KW-1185">Reference proteome</keyword>
<accession>A0A7Z0EQ04</accession>
<gene>
    <name evidence="1" type="ORF">HNR10_003905</name>
</gene>
<reference evidence="1 2" key="1">
    <citation type="submission" date="2020-07" db="EMBL/GenBank/DDBJ databases">
        <title>Sequencing the genomes of 1000 actinobacteria strains.</title>
        <authorList>
            <person name="Klenk H.-P."/>
        </authorList>
    </citation>
    <scope>NUCLEOTIDE SEQUENCE [LARGE SCALE GENOMIC DNA]</scope>
    <source>
        <strain evidence="1 2">DSM 44442</strain>
    </source>
</reference>
<organism evidence="1 2">
    <name type="scientific">Nocardiopsis aegyptia</name>
    <dbReference type="NCBI Taxonomy" id="220378"/>
    <lineage>
        <taxon>Bacteria</taxon>
        <taxon>Bacillati</taxon>
        <taxon>Actinomycetota</taxon>
        <taxon>Actinomycetes</taxon>
        <taxon>Streptosporangiales</taxon>
        <taxon>Nocardiopsidaceae</taxon>
        <taxon>Nocardiopsis</taxon>
    </lineage>
</organism>
<sequence>MFLLDRDHEVTFHAFPSGDPLSRVGVDAFGYDEERFESLLVGEYAADFLDDRTAVVAVTGEVVAPEDGSPYDSDFH</sequence>
<name>A0A7Z0EQ04_9ACTN</name>
<proteinExistence type="predicted"/>
<dbReference type="AlphaFoldDB" id="A0A7Z0EQ04"/>